<dbReference type="PROSITE" id="PS51375">
    <property type="entry name" value="PPR"/>
    <property type="match status" value="2"/>
</dbReference>
<dbReference type="InterPro" id="IPR033443">
    <property type="entry name" value="PROP1-like_PPR_dom"/>
</dbReference>
<name>A0A831EPF5_ERWAM</name>
<dbReference type="AlphaFoldDB" id="A0A831EPF5"/>
<comment type="caution">
    <text evidence="3">The sequence shown here is derived from an EMBL/GenBank/DDBJ whole genome shotgun (WGS) entry which is preliminary data.</text>
</comment>
<dbReference type="InterPro" id="IPR002885">
    <property type="entry name" value="PPR_rpt"/>
</dbReference>
<proteinExistence type="predicted"/>
<dbReference type="Pfam" id="PF17177">
    <property type="entry name" value="PPR_long"/>
    <property type="match status" value="1"/>
</dbReference>
<reference evidence="3 4" key="1">
    <citation type="submission" date="2012-11" db="EMBL/GenBank/DDBJ databases">
        <authorList>
            <person name="Linke B."/>
        </authorList>
    </citation>
    <scope>NUCLEOTIDE SEQUENCE [LARGE SCALE GENOMIC DNA]</scope>
    <source>
        <strain evidence="4">CFBP 1232</strain>
    </source>
</reference>
<accession>A0A831EPF5</accession>
<dbReference type="Proteomes" id="UP000013111">
    <property type="component" value="Unassembled WGS sequence"/>
</dbReference>
<dbReference type="RefSeq" id="WP_004155939.1">
    <property type="nucleotide sequence ID" value="NZ_BAYW01000013.1"/>
</dbReference>
<dbReference type="GeneID" id="97605144"/>
<dbReference type="Gene3D" id="1.25.40.10">
    <property type="entry name" value="Tetratricopeptide repeat domain"/>
    <property type="match status" value="2"/>
</dbReference>
<dbReference type="PANTHER" id="PTHR47936:SF1">
    <property type="entry name" value="PENTATRICOPEPTIDE REPEAT-CONTAINING PROTEIN GUN1, CHLOROPLASTIC"/>
    <property type="match status" value="1"/>
</dbReference>
<feature type="domain" description="PROP1-like PPR" evidence="2">
    <location>
        <begin position="127"/>
        <end position="232"/>
    </location>
</feature>
<sequence>MPQSAIFSSSKINPIYINNTSGSTATAYDGNVITRMKEVTNTGENLAAQRQSDHKSDAGSTYNGNITPFSEKNNDQVNTPGLVTGGEAIKYNHENKKDDLKNAEIGREIKKLCKQGKIGEAEKLVNAMSDPHVWVLTALMEGCFSKHKCGDAEQVFKSMEDKNLPVDLWVFKSLIKYYTRTVNAERAEWVMTKMQKAGIKPDEGILDKLLEVYRKAGNHAGEMHVSKQLHQLKCTPKLAAMHKEMNDHVETGDIKGAERVFFKINQYGLTSDQKSLDIMLKGYGYTGNIAEAKSIFEKPAINDITPYNRLMKVCAQAKAPEKAEQVLARIKGANLKPNVQSYGMLIKAYIVASDWPGAERAMKRAKEAECGPDSDVCQSLLKTCGATGQIDRAQWVLREASVEVRDPLFKVPRSELHNYLIYALDTWRKQNPAYSPAV</sequence>
<dbReference type="PANTHER" id="PTHR47936">
    <property type="entry name" value="PPR_LONG DOMAIN-CONTAINING PROTEIN"/>
    <property type="match status" value="1"/>
</dbReference>
<evidence type="ECO:0000259" key="2">
    <source>
        <dbReference type="Pfam" id="PF17177"/>
    </source>
</evidence>
<evidence type="ECO:0000256" key="1">
    <source>
        <dbReference type="ARBA" id="ARBA00022737"/>
    </source>
</evidence>
<dbReference type="InterPro" id="IPR011990">
    <property type="entry name" value="TPR-like_helical_dom_sf"/>
</dbReference>
<keyword evidence="1" id="KW-0677">Repeat</keyword>
<dbReference type="EMBL" id="CAPB01000007">
    <property type="protein sequence ID" value="CCO92802.1"/>
    <property type="molecule type" value="Genomic_DNA"/>
</dbReference>
<protein>
    <submittedName>
        <fullName evidence="3">Rf1 protein, mitochondrial</fullName>
    </submittedName>
</protein>
<evidence type="ECO:0000313" key="3">
    <source>
        <dbReference type="EMBL" id="CCO92802.1"/>
    </source>
</evidence>
<evidence type="ECO:0000313" key="4">
    <source>
        <dbReference type="Proteomes" id="UP000013111"/>
    </source>
</evidence>
<gene>
    <name evidence="3" type="ORF">BN437_0846</name>
</gene>
<dbReference type="Pfam" id="PF13812">
    <property type="entry name" value="PPR_3"/>
    <property type="match status" value="1"/>
</dbReference>
<organism evidence="3 4">
    <name type="scientific">Erwinia amylovora NBRC 12687 = CFBP 1232</name>
    <dbReference type="NCBI Taxonomy" id="1219359"/>
    <lineage>
        <taxon>Bacteria</taxon>
        <taxon>Pseudomonadati</taxon>
        <taxon>Pseudomonadota</taxon>
        <taxon>Gammaproteobacteria</taxon>
        <taxon>Enterobacterales</taxon>
        <taxon>Erwiniaceae</taxon>
        <taxon>Erwinia</taxon>
    </lineage>
</organism>
<reference evidence="3 4" key="2">
    <citation type="submission" date="2013-04" db="EMBL/GenBank/DDBJ databases">
        <title>Comparative genomics of 12 strains of Erwinia amylovora identifies a pan-genome with a large conserved core and provides insights into host specificity.</title>
        <authorList>
            <person name="Mann R.A."/>
            <person name="Smits T.H.M."/>
            <person name="Buehlmann A."/>
            <person name="Blom J."/>
            <person name="Goesmann A."/>
            <person name="Frey J.E."/>
            <person name="Plummer K.M."/>
            <person name="Beer S.V."/>
            <person name="Luck J."/>
            <person name="Duffy B."/>
            <person name="Rodoni B."/>
        </authorList>
    </citation>
    <scope>NUCLEOTIDE SEQUENCE [LARGE SCALE GENOMIC DNA]</scope>
    <source>
        <strain evidence="4">CFBP 1232</strain>
    </source>
</reference>